<gene>
    <name evidence="11" type="ORF">FNK824_LOCUS9470</name>
    <name evidence="10" type="ORF">SEV965_LOCUS18953</name>
</gene>
<comment type="function">
    <text evidence="7">Component of the ESCRT-I complex, a regulator of vesicular trafficking process. Required for the sorting of endocytic ubiquitinated cargos into multivesicular bodies.</text>
</comment>
<proteinExistence type="inferred from homology"/>
<comment type="subcellular location">
    <subcellularLocation>
        <location evidence="1">Late endosome membrane</location>
        <topology evidence="1">Peripheral membrane protein</topology>
    </subcellularLocation>
</comment>
<dbReference type="GO" id="GO:0042058">
    <property type="term" value="P:regulation of epidermal growth factor receptor signaling pathway"/>
    <property type="evidence" value="ECO:0007669"/>
    <property type="project" value="TreeGrafter"/>
</dbReference>
<comment type="caution">
    <text evidence="10">The sequence shown here is derived from an EMBL/GenBank/DDBJ whole genome shotgun (WGS) entry which is preliminary data.</text>
</comment>
<dbReference type="GO" id="GO:0046755">
    <property type="term" value="P:viral budding"/>
    <property type="evidence" value="ECO:0007669"/>
    <property type="project" value="TreeGrafter"/>
</dbReference>
<evidence type="ECO:0000256" key="4">
    <source>
        <dbReference type="ARBA" id="ARBA00022753"/>
    </source>
</evidence>
<evidence type="ECO:0000256" key="1">
    <source>
        <dbReference type="ARBA" id="ARBA00004633"/>
    </source>
</evidence>
<evidence type="ECO:0000256" key="5">
    <source>
        <dbReference type="ARBA" id="ARBA00022927"/>
    </source>
</evidence>
<dbReference type="InterPro" id="IPR018798">
    <property type="entry name" value="MVB12A/B"/>
</dbReference>
<dbReference type="GO" id="GO:0019075">
    <property type="term" value="P:virus maturation"/>
    <property type="evidence" value="ECO:0007669"/>
    <property type="project" value="TreeGrafter"/>
</dbReference>
<feature type="domain" description="UMA" evidence="8">
    <location>
        <begin position="214"/>
        <end position="267"/>
    </location>
</feature>
<keyword evidence="4" id="KW-0967">Endosome</keyword>
<dbReference type="AlphaFoldDB" id="A0A814TF95"/>
<dbReference type="PANTHER" id="PTHR31547">
    <property type="entry name" value="MULTIVESICULAR BODY SUBUNIT 12B"/>
    <property type="match status" value="1"/>
</dbReference>
<evidence type="ECO:0000313" key="11">
    <source>
        <dbReference type="EMBL" id="CAF3705710.1"/>
    </source>
</evidence>
<evidence type="ECO:0008006" key="13">
    <source>
        <dbReference type="Google" id="ProtNLM"/>
    </source>
</evidence>
<dbReference type="Pfam" id="PF10240">
    <property type="entry name" value="DUF2464"/>
    <property type="match status" value="1"/>
</dbReference>
<keyword evidence="6" id="KW-0472">Membrane</keyword>
<feature type="domain" description="MABP" evidence="9">
    <location>
        <begin position="5"/>
        <end position="151"/>
    </location>
</feature>
<dbReference type="GO" id="GO:0000813">
    <property type="term" value="C:ESCRT I complex"/>
    <property type="evidence" value="ECO:0007669"/>
    <property type="project" value="InterPro"/>
</dbReference>
<dbReference type="GO" id="GO:0015031">
    <property type="term" value="P:protein transport"/>
    <property type="evidence" value="ECO:0007669"/>
    <property type="project" value="UniProtKB-KW"/>
</dbReference>
<keyword evidence="5" id="KW-0653">Protein transport</keyword>
<protein>
    <recommendedName>
        <fullName evidence="13">Protein FAM125A</fullName>
    </recommendedName>
</protein>
<dbReference type="EMBL" id="CAJNOU010001156">
    <property type="protein sequence ID" value="CAF1160637.1"/>
    <property type="molecule type" value="Genomic_DNA"/>
</dbReference>
<dbReference type="Proteomes" id="UP000663889">
    <property type="component" value="Unassembled WGS sequence"/>
</dbReference>
<dbReference type="Gene3D" id="2.100.10.50">
    <property type="match status" value="1"/>
</dbReference>
<dbReference type="InterPro" id="IPR023340">
    <property type="entry name" value="UMA"/>
</dbReference>
<dbReference type="Proteomes" id="UP000663874">
    <property type="component" value="Unassembled WGS sequence"/>
</dbReference>
<evidence type="ECO:0000256" key="2">
    <source>
        <dbReference type="ARBA" id="ARBA00010432"/>
    </source>
</evidence>
<name>A0A814TF95_9BILA</name>
<dbReference type="FunFam" id="2.100.10.50:FF:000002">
    <property type="entry name" value="Multivesicular body subunit 12B"/>
    <property type="match status" value="1"/>
</dbReference>
<evidence type="ECO:0000313" key="12">
    <source>
        <dbReference type="Proteomes" id="UP000663889"/>
    </source>
</evidence>
<reference evidence="10" key="1">
    <citation type="submission" date="2021-02" db="EMBL/GenBank/DDBJ databases">
        <authorList>
            <person name="Nowell W R."/>
        </authorList>
    </citation>
    <scope>NUCLEOTIDE SEQUENCE</scope>
</reference>
<dbReference type="InterPro" id="IPR040297">
    <property type="entry name" value="MVB12B"/>
</dbReference>
<dbReference type="PROSITE" id="PS51497">
    <property type="entry name" value="UMA"/>
    <property type="match status" value="1"/>
</dbReference>
<dbReference type="EMBL" id="CAJOBE010000998">
    <property type="protein sequence ID" value="CAF3705710.1"/>
    <property type="molecule type" value="Genomic_DNA"/>
</dbReference>
<organism evidence="10 12">
    <name type="scientific">Rotaria sordida</name>
    <dbReference type="NCBI Taxonomy" id="392033"/>
    <lineage>
        <taxon>Eukaryota</taxon>
        <taxon>Metazoa</taxon>
        <taxon>Spiralia</taxon>
        <taxon>Gnathifera</taxon>
        <taxon>Rotifera</taxon>
        <taxon>Eurotatoria</taxon>
        <taxon>Bdelloidea</taxon>
        <taxon>Philodinida</taxon>
        <taxon>Philodinidae</taxon>
        <taxon>Rotaria</taxon>
    </lineage>
</organism>
<accession>A0A814TF95</accession>
<dbReference type="GO" id="GO:0031902">
    <property type="term" value="C:late endosome membrane"/>
    <property type="evidence" value="ECO:0007669"/>
    <property type="project" value="UniProtKB-SubCell"/>
</dbReference>
<evidence type="ECO:0000256" key="3">
    <source>
        <dbReference type="ARBA" id="ARBA00022448"/>
    </source>
</evidence>
<evidence type="ECO:0000256" key="7">
    <source>
        <dbReference type="ARBA" id="ARBA00053101"/>
    </source>
</evidence>
<comment type="similarity">
    <text evidence="2">Belongs to the MVB12 family.</text>
</comment>
<dbReference type="PANTHER" id="PTHR31547:SF1">
    <property type="entry name" value="MULTIVESICULAR BODY SUBUNIT 12B"/>
    <property type="match status" value="1"/>
</dbReference>
<sequence>MNETHLPITGICLVSKPDNVPTGYHCIRKVYDDTNRDADLMADSLLERKDRFICITRIWPLADMRTFVLEDIKLINERGNPPANYVVLALTSDTREKGTTKRLICVKMVERQSGLKCICDIIFLYRSKRPPQSYTSIGDINGLQMCVKEGTVPLLRAPPPAPAPAPQTQSNLYPNPMSHHVYQTSQQQQQQNYQTIDHSNTNTLTKKSDEKEILDGIPFQINPKYLIGMNSKRNENDLCGLDSFSILSAYDIEQYFKYDFSVERSSL</sequence>
<evidence type="ECO:0000256" key="6">
    <source>
        <dbReference type="ARBA" id="ARBA00023136"/>
    </source>
</evidence>
<dbReference type="PROSITE" id="PS51498">
    <property type="entry name" value="MABP"/>
    <property type="match status" value="1"/>
</dbReference>
<dbReference type="InterPro" id="IPR023341">
    <property type="entry name" value="MABP"/>
</dbReference>
<keyword evidence="3" id="KW-0813">Transport</keyword>
<evidence type="ECO:0000313" key="10">
    <source>
        <dbReference type="EMBL" id="CAF1160637.1"/>
    </source>
</evidence>
<evidence type="ECO:0000259" key="8">
    <source>
        <dbReference type="PROSITE" id="PS51497"/>
    </source>
</evidence>
<evidence type="ECO:0000259" key="9">
    <source>
        <dbReference type="PROSITE" id="PS51498"/>
    </source>
</evidence>